<sequence length="1273" mass="139244" precursor="true">MSKKILWRCVLIAFCSVLSSAVGWGQGTTSRVTGTVLDPSGAAVPNATVTLINEATNVSFTTQTTDTGTYVFDSVQVGTYTVTVEKPGFKKFVSPGNKVNVNQPTTVDVRLEVGGVNETVTVESAAELVQTSTSGNFGNTVEERPLESLPIVGVRGRNPLNFVNFQPGVVVGANTGGGVHVHGSRDRAFNFTLDGIDINETSAGGSNFTPLRPNPDSITQFQVITSNFTAELGRSSGAQVLLVTRSGTNEFHGNLFEFYQTPRFHANDYQNTVTLTRKPDGSFGPTPKQKFVQHIFGGSLGGPVYFPRFGEGGPAVYNGKDRTFFFVNLQLLRTSQSIFVNRTVYTEPARRGIYRYVIGGQNANAAAARPSVDFNGNPLPGLQIGTFNIFNNPNIPLTPDPTTQRLIGLTPLPNNFIVGDGLNTAGFAFVAPQIERQYDFTAKIDHTFNDRHTMFVRWAQGAQNTFGDNANGGLQRFPGLPNFVDTFRTPRNLAVNYRATLTPLMVNELVVGFNRFTFSFNNPDPNADRNSPVILNLVTDPLNATPTVNNARTLTTYQVVDNFSYLRGSHTIKFGVNLRFQKHFDDRSSVAGVNIRESVTLGTGDNPVPASFGTRSIPTGSNGINLTDRSRLESYINDIFGRVGRITQGFVAVSDNAFGPPGTRFLYTAEYPEHDFYGQDTWKVRPNLTIDYGLRWEVRLSPRAPHNIILRPDRPVRVGASPTNEIRFVEGKLYDDAWKNLAPTVGVAWDPFGTGKTAVRANYRLAYDRTNTFVFSSFIFQSAPGLTRAVTLTASDPRWTPTSRLLRDGLPQLTGDFPATSGGAPVTPLAFRTPPPFSLNSITVVDPSLGYPRTHQFGISFQREIGWGTVLSVNYIGNRGRKLYGGYDANQVEIFSNGFLEAFKQLQNPATRASVATDPNFLINRLLAGDSRLQSGETGAQFLLRQSAGGNVPLANGQVATNIVDAGSVAQAAFIIAQGIKTGTSTPVYVANGFSPFFFQPFPQFSGAVNVIDNNDRSRYNALEIQLSRRFNRGLGFQVSYTLAKSMDTRSFDPAFAVANRGNVQSASNTPYDIRNRQLNWARSDFDRRHALQGYFTAELPFGRGRRYLNDLSPMLDRIVGGFELAGVLQWFSGRPFTVYSGVNTVSQVVQSPASCNGCSPDMGRIIVEGGQNYFLSADQRAKFYAPPAGELGNTGRNFFTGPPLFQLDMVLGKRIRFDEVRNLELRVEAQNVTNTPSFDLPNAVISSPSFGFVGGSVVSTSRRVQLAAKFHF</sequence>
<reference evidence="6 7" key="1">
    <citation type="submission" date="2013-12" db="EMBL/GenBank/DDBJ databases">
        <authorList>
            <person name="Stott M."/>
        </authorList>
    </citation>
    <scope>NUCLEOTIDE SEQUENCE [LARGE SCALE GENOMIC DNA]</scope>
    <source>
        <strain evidence="6 7">K22</strain>
    </source>
</reference>
<dbReference type="EMBL" id="CBXV010000003">
    <property type="protein sequence ID" value="CDM64869.1"/>
    <property type="molecule type" value="Genomic_DNA"/>
</dbReference>
<keyword evidence="7" id="KW-1185">Reference proteome</keyword>
<dbReference type="Gene3D" id="2.60.40.1120">
    <property type="entry name" value="Carboxypeptidase-like, regulatory domain"/>
    <property type="match status" value="1"/>
</dbReference>
<dbReference type="OrthoDB" id="127064at2"/>
<dbReference type="InterPro" id="IPR036942">
    <property type="entry name" value="Beta-barrel_TonB_sf"/>
</dbReference>
<dbReference type="Gene3D" id="2.40.170.20">
    <property type="entry name" value="TonB-dependent receptor, beta-barrel domain"/>
    <property type="match status" value="1"/>
</dbReference>
<feature type="chain" id="PRO_5002123033" evidence="4">
    <location>
        <begin position="22"/>
        <end position="1273"/>
    </location>
</feature>
<name>A0A0B6WX47_9BACT</name>
<accession>A0A0B6WX47</accession>
<evidence type="ECO:0000313" key="7">
    <source>
        <dbReference type="Proteomes" id="UP000031518"/>
    </source>
</evidence>
<dbReference type="AlphaFoldDB" id="A0A0B6WX47"/>
<keyword evidence="4" id="KW-0732">Signal</keyword>
<dbReference type="Pfam" id="PF13620">
    <property type="entry name" value="CarboxypepD_reg"/>
    <property type="match status" value="1"/>
</dbReference>
<dbReference type="Proteomes" id="UP000031518">
    <property type="component" value="Unassembled WGS sequence"/>
</dbReference>
<keyword evidence="3" id="KW-0998">Cell outer membrane</keyword>
<dbReference type="STRING" id="454194.PYK22_00864"/>
<evidence type="ECO:0000256" key="3">
    <source>
        <dbReference type="ARBA" id="ARBA00023237"/>
    </source>
</evidence>
<keyword evidence="6" id="KW-0378">Hydrolase</keyword>
<dbReference type="SUPFAM" id="SSF49464">
    <property type="entry name" value="Carboxypeptidase regulatory domain-like"/>
    <property type="match status" value="1"/>
</dbReference>
<dbReference type="GO" id="GO:0004180">
    <property type="term" value="F:carboxypeptidase activity"/>
    <property type="evidence" value="ECO:0007669"/>
    <property type="project" value="UniProtKB-KW"/>
</dbReference>
<comment type="subcellular location">
    <subcellularLocation>
        <location evidence="1">Cell outer membrane</location>
    </subcellularLocation>
</comment>
<dbReference type="InterPro" id="IPR057601">
    <property type="entry name" value="Oar-like_b-barrel"/>
</dbReference>
<evidence type="ECO:0000256" key="1">
    <source>
        <dbReference type="ARBA" id="ARBA00004442"/>
    </source>
</evidence>
<keyword evidence="6" id="KW-0121">Carboxypeptidase</keyword>
<evidence type="ECO:0000313" key="6">
    <source>
        <dbReference type="EMBL" id="CDM64869.1"/>
    </source>
</evidence>
<organism evidence="6 7">
    <name type="scientific">Pyrinomonas methylaliphatogenes</name>
    <dbReference type="NCBI Taxonomy" id="454194"/>
    <lineage>
        <taxon>Bacteria</taxon>
        <taxon>Pseudomonadati</taxon>
        <taxon>Acidobacteriota</taxon>
        <taxon>Blastocatellia</taxon>
        <taxon>Blastocatellales</taxon>
        <taxon>Pyrinomonadaceae</taxon>
        <taxon>Pyrinomonas</taxon>
    </lineage>
</organism>
<dbReference type="GO" id="GO:0009279">
    <property type="term" value="C:cell outer membrane"/>
    <property type="evidence" value="ECO:0007669"/>
    <property type="project" value="UniProtKB-SubCell"/>
</dbReference>
<gene>
    <name evidence="6" type="ORF">PYK22_00864</name>
</gene>
<keyword evidence="2" id="KW-0472">Membrane</keyword>
<reference evidence="6 7" key="2">
    <citation type="submission" date="2015-01" db="EMBL/GenBank/DDBJ databases">
        <title>Complete genome sequence of Pyrinomonas methylaliphatogenes type strain K22T.</title>
        <authorList>
            <person name="Lee K.C.Y."/>
            <person name="Power J.F."/>
            <person name="Dunfield P.F."/>
            <person name="Morgan X.C."/>
            <person name="Huttenhower C."/>
            <person name="Stott M.B."/>
        </authorList>
    </citation>
    <scope>NUCLEOTIDE SEQUENCE [LARGE SCALE GENOMIC DNA]</scope>
    <source>
        <strain evidence="6 7">K22</strain>
    </source>
</reference>
<proteinExistence type="predicted"/>
<evidence type="ECO:0000256" key="2">
    <source>
        <dbReference type="ARBA" id="ARBA00023136"/>
    </source>
</evidence>
<dbReference type="InterPro" id="IPR008969">
    <property type="entry name" value="CarboxyPept-like_regulatory"/>
</dbReference>
<dbReference type="RefSeq" id="WP_041974785.1">
    <property type="nucleotide sequence ID" value="NZ_CBXV010000003.1"/>
</dbReference>
<evidence type="ECO:0000256" key="4">
    <source>
        <dbReference type="SAM" id="SignalP"/>
    </source>
</evidence>
<keyword evidence="6" id="KW-0645">Protease</keyword>
<feature type="signal peptide" evidence="4">
    <location>
        <begin position="1"/>
        <end position="21"/>
    </location>
</feature>
<dbReference type="Pfam" id="PF25183">
    <property type="entry name" value="OMP_b-brl_4"/>
    <property type="match status" value="1"/>
</dbReference>
<evidence type="ECO:0000259" key="5">
    <source>
        <dbReference type="Pfam" id="PF25183"/>
    </source>
</evidence>
<feature type="domain" description="TonB-dependent transporter Oar-like beta-barrel" evidence="5">
    <location>
        <begin position="243"/>
        <end position="1266"/>
    </location>
</feature>
<protein>
    <submittedName>
        <fullName evidence="6">Carboxypeptidase regulatory-like domain</fullName>
    </submittedName>
</protein>
<dbReference type="SUPFAM" id="SSF56935">
    <property type="entry name" value="Porins"/>
    <property type="match status" value="1"/>
</dbReference>